<keyword evidence="5" id="KW-0804">Transcription</keyword>
<dbReference type="SUPFAM" id="SSF52172">
    <property type="entry name" value="CheY-like"/>
    <property type="match status" value="1"/>
</dbReference>
<name>A0A1I3DFI3_9SPHI</name>
<evidence type="ECO:0000259" key="9">
    <source>
        <dbReference type="PROSITE" id="PS51755"/>
    </source>
</evidence>
<dbReference type="Gene3D" id="3.40.50.2300">
    <property type="match status" value="1"/>
</dbReference>
<feature type="modified residue" description="4-aspartylphosphate" evidence="6">
    <location>
        <position position="51"/>
    </location>
</feature>
<evidence type="ECO:0000256" key="4">
    <source>
        <dbReference type="ARBA" id="ARBA00023125"/>
    </source>
</evidence>
<dbReference type="Pfam" id="PF00072">
    <property type="entry name" value="Response_reg"/>
    <property type="match status" value="1"/>
</dbReference>
<keyword evidence="2" id="KW-0902">Two-component regulatory system</keyword>
<evidence type="ECO:0000259" key="8">
    <source>
        <dbReference type="PROSITE" id="PS50110"/>
    </source>
</evidence>
<evidence type="ECO:0000256" key="1">
    <source>
        <dbReference type="ARBA" id="ARBA00022553"/>
    </source>
</evidence>
<dbReference type="PANTHER" id="PTHR48111">
    <property type="entry name" value="REGULATOR OF RPOS"/>
    <property type="match status" value="1"/>
</dbReference>
<feature type="domain" description="OmpR/PhoB-type" evidence="9">
    <location>
        <begin position="124"/>
        <end position="224"/>
    </location>
</feature>
<dbReference type="PROSITE" id="PS50110">
    <property type="entry name" value="RESPONSE_REGULATORY"/>
    <property type="match status" value="1"/>
</dbReference>
<dbReference type="GO" id="GO:0000976">
    <property type="term" value="F:transcription cis-regulatory region binding"/>
    <property type="evidence" value="ECO:0007669"/>
    <property type="project" value="TreeGrafter"/>
</dbReference>
<feature type="domain" description="Response regulatory" evidence="8">
    <location>
        <begin position="2"/>
        <end position="116"/>
    </location>
</feature>
<keyword evidence="3" id="KW-0805">Transcription regulation</keyword>
<dbReference type="GO" id="GO:0000156">
    <property type="term" value="F:phosphorelay response regulator activity"/>
    <property type="evidence" value="ECO:0007669"/>
    <property type="project" value="TreeGrafter"/>
</dbReference>
<dbReference type="SMART" id="SM00448">
    <property type="entry name" value="REC"/>
    <property type="match status" value="1"/>
</dbReference>
<dbReference type="Proteomes" id="UP000198670">
    <property type="component" value="Unassembled WGS sequence"/>
</dbReference>
<reference evidence="10 11" key="1">
    <citation type="submission" date="2016-10" db="EMBL/GenBank/DDBJ databases">
        <authorList>
            <person name="de Groot N.N."/>
        </authorList>
    </citation>
    <scope>NUCLEOTIDE SEQUENCE [LARGE SCALE GENOMIC DNA]</scope>
    <source>
        <strain evidence="10 11">RK1</strain>
    </source>
</reference>
<evidence type="ECO:0000313" key="10">
    <source>
        <dbReference type="EMBL" id="SFH85413.1"/>
    </source>
</evidence>
<dbReference type="OrthoDB" id="9790442at2"/>
<keyword evidence="11" id="KW-1185">Reference proteome</keyword>
<keyword evidence="4 7" id="KW-0238">DNA-binding</keyword>
<dbReference type="EMBL" id="FOQO01000001">
    <property type="protein sequence ID" value="SFH85413.1"/>
    <property type="molecule type" value="Genomic_DNA"/>
</dbReference>
<dbReference type="Gene3D" id="1.10.10.10">
    <property type="entry name" value="Winged helix-like DNA-binding domain superfamily/Winged helix DNA-binding domain"/>
    <property type="match status" value="1"/>
</dbReference>
<dbReference type="AlphaFoldDB" id="A0A1I3DFI3"/>
<feature type="DNA-binding region" description="OmpR/PhoB-type" evidence="7">
    <location>
        <begin position="124"/>
        <end position="224"/>
    </location>
</feature>
<evidence type="ECO:0000256" key="7">
    <source>
        <dbReference type="PROSITE-ProRule" id="PRU01091"/>
    </source>
</evidence>
<dbReference type="InterPro" id="IPR001789">
    <property type="entry name" value="Sig_transdc_resp-reg_receiver"/>
</dbReference>
<dbReference type="Gene3D" id="6.10.250.690">
    <property type="match status" value="1"/>
</dbReference>
<dbReference type="RefSeq" id="WP_090623561.1">
    <property type="nucleotide sequence ID" value="NZ_FOQO01000001.1"/>
</dbReference>
<dbReference type="STRING" id="1477437.SAMN05444682_101440"/>
<dbReference type="InterPro" id="IPR039420">
    <property type="entry name" value="WalR-like"/>
</dbReference>
<organism evidence="10 11">
    <name type="scientific">Parapedobacter indicus</name>
    <dbReference type="NCBI Taxonomy" id="1477437"/>
    <lineage>
        <taxon>Bacteria</taxon>
        <taxon>Pseudomonadati</taxon>
        <taxon>Bacteroidota</taxon>
        <taxon>Sphingobacteriia</taxon>
        <taxon>Sphingobacteriales</taxon>
        <taxon>Sphingobacteriaceae</taxon>
        <taxon>Parapedobacter</taxon>
    </lineage>
</organism>
<keyword evidence="1 6" id="KW-0597">Phosphoprotein</keyword>
<dbReference type="InterPro" id="IPR011006">
    <property type="entry name" value="CheY-like_superfamily"/>
</dbReference>
<dbReference type="GO" id="GO:0006355">
    <property type="term" value="P:regulation of DNA-templated transcription"/>
    <property type="evidence" value="ECO:0007669"/>
    <property type="project" value="InterPro"/>
</dbReference>
<dbReference type="SMART" id="SM00862">
    <property type="entry name" value="Trans_reg_C"/>
    <property type="match status" value="1"/>
</dbReference>
<dbReference type="GO" id="GO:0005829">
    <property type="term" value="C:cytosol"/>
    <property type="evidence" value="ECO:0007669"/>
    <property type="project" value="TreeGrafter"/>
</dbReference>
<dbReference type="GO" id="GO:0032993">
    <property type="term" value="C:protein-DNA complex"/>
    <property type="evidence" value="ECO:0007669"/>
    <property type="project" value="TreeGrafter"/>
</dbReference>
<dbReference type="Pfam" id="PF00486">
    <property type="entry name" value="Trans_reg_C"/>
    <property type="match status" value="1"/>
</dbReference>
<evidence type="ECO:0000313" key="11">
    <source>
        <dbReference type="Proteomes" id="UP000198670"/>
    </source>
</evidence>
<evidence type="ECO:0000256" key="2">
    <source>
        <dbReference type="ARBA" id="ARBA00023012"/>
    </source>
</evidence>
<evidence type="ECO:0000256" key="5">
    <source>
        <dbReference type="ARBA" id="ARBA00023163"/>
    </source>
</evidence>
<dbReference type="PANTHER" id="PTHR48111:SF22">
    <property type="entry name" value="REGULATOR OF RPOS"/>
    <property type="match status" value="1"/>
</dbReference>
<sequence length="224" mass="25424">MKLLIIEDEQGLRDNVTQFLQKEQYTVEAAADFHSAMEKIALYDYDCILLDVGLPDGNGLNLLRALKSKQKRDNVIIISAKDSLDDKLEGLNLGADDYLTKPFHLAELNARIKAVLRRKALDGGNVVKLNNMELDFNGRTLCIDGVTIHLNRKEFDILAFFVVNKNRLIYKSALAEHVWGDHMDNADNFDFIYSQIKNLRKKLKDHGANLEIQAIYGVGYKLTV</sequence>
<dbReference type="InterPro" id="IPR036388">
    <property type="entry name" value="WH-like_DNA-bd_sf"/>
</dbReference>
<accession>A0A1I3DFI3</accession>
<protein>
    <submittedName>
        <fullName evidence="10">DNA-binding response regulator, OmpR family, contains REC and winged-helix (WHTH) domain</fullName>
    </submittedName>
</protein>
<dbReference type="PROSITE" id="PS51755">
    <property type="entry name" value="OMPR_PHOB"/>
    <property type="match status" value="1"/>
</dbReference>
<evidence type="ECO:0000256" key="6">
    <source>
        <dbReference type="PROSITE-ProRule" id="PRU00169"/>
    </source>
</evidence>
<evidence type="ECO:0000256" key="3">
    <source>
        <dbReference type="ARBA" id="ARBA00023015"/>
    </source>
</evidence>
<dbReference type="InterPro" id="IPR001867">
    <property type="entry name" value="OmpR/PhoB-type_DNA-bd"/>
</dbReference>
<proteinExistence type="predicted"/>
<dbReference type="CDD" id="cd00383">
    <property type="entry name" value="trans_reg_C"/>
    <property type="match status" value="1"/>
</dbReference>
<gene>
    <name evidence="10" type="ORF">SAMN05444682_101440</name>
</gene>